<accession>A0A835H9E7</accession>
<evidence type="ECO:0000313" key="1">
    <source>
        <dbReference type="EMBL" id="KAF9595726.1"/>
    </source>
</evidence>
<dbReference type="PANTHER" id="PTHR31569:SF4">
    <property type="entry name" value="SWIM-TYPE DOMAIN-CONTAINING PROTEIN"/>
    <property type="match status" value="1"/>
</dbReference>
<dbReference type="Gene3D" id="3.90.70.80">
    <property type="match status" value="1"/>
</dbReference>
<sequence length="633" mass="72219">MERGYMNECAKQIFLDDHVLNVDFDCRTIFCILLDDHVFRDMPSENLDLTEQFTTDLRYREKCGCIVVIKKSDYAHSGRTPRLLFACERYGIYRPKKKVNENQEEEKIADENCGEKKKQRKRKTSTKRCDCPFLLKGIHLSGPEDRWKVSVDCGRHNHSLATYLEGHSYAGRLTNAERQVSFEMTKNGVRPSQILNVIKERDPNNKSTKQQIYNHRAKLRRCTTTGRVESAHAKLKRYMGYMSTSDFVGLWQSMHLMITEQLTEIYASFERRLNNVRHDFRLLTLVELRGFVSKDAMEMIFKERKHGGLGGMATEEFHYFWKKLSRVPTPRVNDDVDLHPEISNIMKRFEDGDDSYKQYLLKKLKEITHPNTSCLVEPKEKTKTRGTPEIALSGSVSLIVTSQCASKKQKLKVTRAKTASSVELISSIPNMTHAMEILSAFPIEVKGLIADINNVSSDGNCGFRAVALALGMGHGNWKQVRDDLCLELAANKSFYTSILGDEVKYKNVYDRIHCDKSPCGEENWMSMLDCGPLIASCYNVVVVHLSPQARYTCLPLKSSPPSKSSLRVIAVALVNNCHFMHALLKLDCPLPLPIASWKQGVQASARAWRTIFEARFEAFEAMVQRNTTSVVLD</sequence>
<protein>
    <recommendedName>
        <fullName evidence="3">Protein FAR1-RELATED SEQUENCE</fullName>
    </recommendedName>
</protein>
<dbReference type="Proteomes" id="UP000631114">
    <property type="component" value="Unassembled WGS sequence"/>
</dbReference>
<dbReference type="CDD" id="cd22744">
    <property type="entry name" value="OTU"/>
    <property type="match status" value="1"/>
</dbReference>
<dbReference type="OrthoDB" id="2422440at2759"/>
<comment type="caution">
    <text evidence="1">The sequence shown here is derived from an EMBL/GenBank/DDBJ whole genome shotgun (WGS) entry which is preliminary data.</text>
</comment>
<gene>
    <name evidence="1" type="ORF">IFM89_003468</name>
</gene>
<organism evidence="1 2">
    <name type="scientific">Coptis chinensis</name>
    <dbReference type="NCBI Taxonomy" id="261450"/>
    <lineage>
        <taxon>Eukaryota</taxon>
        <taxon>Viridiplantae</taxon>
        <taxon>Streptophyta</taxon>
        <taxon>Embryophyta</taxon>
        <taxon>Tracheophyta</taxon>
        <taxon>Spermatophyta</taxon>
        <taxon>Magnoliopsida</taxon>
        <taxon>Ranunculales</taxon>
        <taxon>Ranunculaceae</taxon>
        <taxon>Coptidoideae</taxon>
        <taxon>Coptis</taxon>
    </lineage>
</organism>
<dbReference type="EMBL" id="JADFTS010000007">
    <property type="protein sequence ID" value="KAF9595726.1"/>
    <property type="molecule type" value="Genomic_DNA"/>
</dbReference>
<dbReference type="PANTHER" id="PTHR31569">
    <property type="entry name" value="SWIM-TYPE DOMAIN-CONTAINING PROTEIN"/>
    <property type="match status" value="1"/>
</dbReference>
<keyword evidence="2" id="KW-1185">Reference proteome</keyword>
<reference evidence="1 2" key="1">
    <citation type="submission" date="2020-10" db="EMBL/GenBank/DDBJ databases">
        <title>The Coptis chinensis genome and diversification of protoberbering-type alkaloids.</title>
        <authorList>
            <person name="Wang B."/>
            <person name="Shu S."/>
            <person name="Song C."/>
            <person name="Liu Y."/>
        </authorList>
    </citation>
    <scope>NUCLEOTIDE SEQUENCE [LARGE SCALE GENOMIC DNA]</scope>
    <source>
        <strain evidence="1">HL-2020</strain>
        <tissue evidence="1">Leaf</tissue>
    </source>
</reference>
<evidence type="ECO:0000313" key="2">
    <source>
        <dbReference type="Proteomes" id="UP000631114"/>
    </source>
</evidence>
<dbReference type="InterPro" id="IPR052579">
    <property type="entry name" value="Zinc_finger_SWIM"/>
</dbReference>
<name>A0A835H9E7_9MAGN</name>
<evidence type="ECO:0008006" key="3">
    <source>
        <dbReference type="Google" id="ProtNLM"/>
    </source>
</evidence>
<dbReference type="AlphaFoldDB" id="A0A835H9E7"/>
<proteinExistence type="predicted"/>